<dbReference type="AlphaFoldDB" id="A0A376FCG6"/>
<evidence type="ECO:0000313" key="1">
    <source>
        <dbReference type="EMBL" id="STD23160.1"/>
    </source>
</evidence>
<reference evidence="1 2" key="1">
    <citation type="submission" date="2018-06" db="EMBL/GenBank/DDBJ databases">
        <authorList>
            <consortium name="Pathogen Informatics"/>
            <person name="Doyle S."/>
        </authorList>
    </citation>
    <scope>NUCLEOTIDE SEQUENCE [LARGE SCALE GENOMIC DNA]</scope>
    <source>
        <strain evidence="1 2">NCTC12123</strain>
    </source>
</reference>
<protein>
    <submittedName>
        <fullName evidence="1">Protein YhbP</fullName>
    </submittedName>
</protein>
<evidence type="ECO:0000313" key="2">
    <source>
        <dbReference type="Proteomes" id="UP000255163"/>
    </source>
</evidence>
<organism evidence="1 2">
    <name type="scientific">Enterobacter asburiae</name>
    <dbReference type="NCBI Taxonomy" id="61645"/>
    <lineage>
        <taxon>Bacteria</taxon>
        <taxon>Pseudomonadati</taxon>
        <taxon>Pseudomonadota</taxon>
        <taxon>Gammaproteobacteria</taxon>
        <taxon>Enterobacterales</taxon>
        <taxon>Enterobacteriaceae</taxon>
        <taxon>Enterobacter</taxon>
        <taxon>Enterobacter cloacae complex</taxon>
    </lineage>
</organism>
<name>A0A376FCG6_ENTAS</name>
<dbReference type="Proteomes" id="UP000255163">
    <property type="component" value="Unassembled WGS sequence"/>
</dbReference>
<sequence length="47" mass="5717">METLAAINRWLAKQHVVTWCVYDEGEMWCANAFYYYDPERRGFLCHE</sequence>
<dbReference type="EMBL" id="UFYI01000007">
    <property type="protein sequence ID" value="STD23160.1"/>
    <property type="molecule type" value="Genomic_DNA"/>
</dbReference>
<proteinExistence type="predicted"/>
<gene>
    <name evidence="1" type="primary">yhbP_2</name>
    <name evidence="1" type="ORF">NCTC12123_03672</name>
</gene>
<accession>A0A376FCG6</accession>